<evidence type="ECO:0000256" key="1">
    <source>
        <dbReference type="ARBA" id="ARBA00004141"/>
    </source>
</evidence>
<comment type="caution">
    <text evidence="9">The sequence shown here is derived from an EMBL/GenBank/DDBJ whole genome shotgun (WGS) entry which is preliminary data.</text>
</comment>
<feature type="transmembrane region" description="Helical" evidence="7">
    <location>
        <begin position="74"/>
        <end position="94"/>
    </location>
</feature>
<dbReference type="AlphaFoldDB" id="A0A318RYB7"/>
<dbReference type="GO" id="GO:0006508">
    <property type="term" value="P:proteolysis"/>
    <property type="evidence" value="ECO:0007669"/>
    <property type="project" value="UniProtKB-KW"/>
</dbReference>
<keyword evidence="5 7" id="KW-1133">Transmembrane helix</keyword>
<protein>
    <submittedName>
        <fullName evidence="9">Membrane associated rhomboid family serine protease</fullName>
    </submittedName>
</protein>
<name>A0A318RYB7_WILLI</name>
<dbReference type="Gene3D" id="1.20.1540.10">
    <property type="entry name" value="Rhomboid-like"/>
    <property type="match status" value="1"/>
</dbReference>
<feature type="transmembrane region" description="Helical" evidence="7">
    <location>
        <begin position="184"/>
        <end position="203"/>
    </location>
</feature>
<reference evidence="9 10" key="1">
    <citation type="submission" date="2018-06" db="EMBL/GenBank/DDBJ databases">
        <title>Genomic Encyclopedia of Type Strains, Phase IV (KMG-IV): sequencing the most valuable type-strain genomes for metagenomic binning, comparative biology and taxonomic classification.</title>
        <authorList>
            <person name="Goeker M."/>
        </authorList>
    </citation>
    <scope>NUCLEOTIDE SEQUENCE [LARGE SCALE GENOMIC DNA]</scope>
    <source>
        <strain evidence="9 10">DSM 45521</strain>
    </source>
</reference>
<dbReference type="InterPro" id="IPR022764">
    <property type="entry name" value="Peptidase_S54_rhomboid_dom"/>
</dbReference>
<feature type="transmembrane region" description="Helical" evidence="7">
    <location>
        <begin position="210"/>
        <end position="227"/>
    </location>
</feature>
<gene>
    <name evidence="9" type="ORF">DFR67_104251</name>
</gene>
<evidence type="ECO:0000256" key="4">
    <source>
        <dbReference type="ARBA" id="ARBA00022801"/>
    </source>
</evidence>
<dbReference type="PANTHER" id="PTHR43731">
    <property type="entry name" value="RHOMBOID PROTEASE"/>
    <property type="match status" value="1"/>
</dbReference>
<keyword evidence="10" id="KW-1185">Reference proteome</keyword>
<organism evidence="9 10">
    <name type="scientific">Williamsia limnetica</name>
    <dbReference type="NCBI Taxonomy" id="882452"/>
    <lineage>
        <taxon>Bacteria</taxon>
        <taxon>Bacillati</taxon>
        <taxon>Actinomycetota</taxon>
        <taxon>Actinomycetes</taxon>
        <taxon>Mycobacteriales</taxon>
        <taxon>Nocardiaceae</taxon>
        <taxon>Williamsia</taxon>
    </lineage>
</organism>
<keyword evidence="3 7" id="KW-0812">Transmembrane</keyword>
<dbReference type="Pfam" id="PF01694">
    <property type="entry name" value="Rhomboid"/>
    <property type="match status" value="1"/>
</dbReference>
<proteinExistence type="inferred from homology"/>
<feature type="transmembrane region" description="Helical" evidence="7">
    <location>
        <begin position="121"/>
        <end position="148"/>
    </location>
</feature>
<feature type="transmembrane region" description="Helical" evidence="7">
    <location>
        <begin position="233"/>
        <end position="253"/>
    </location>
</feature>
<feature type="domain" description="Peptidase S54 rhomboid" evidence="8">
    <location>
        <begin position="119"/>
        <end position="250"/>
    </location>
</feature>
<dbReference type="SUPFAM" id="SSF57845">
    <property type="entry name" value="B-box zinc-binding domain"/>
    <property type="match status" value="1"/>
</dbReference>
<dbReference type="InterPro" id="IPR035952">
    <property type="entry name" value="Rhomboid-like_sf"/>
</dbReference>
<dbReference type="PANTHER" id="PTHR43731:SF14">
    <property type="entry name" value="PRESENILIN-ASSOCIATED RHOMBOID-LIKE PROTEIN, MITOCHONDRIAL"/>
    <property type="match status" value="1"/>
</dbReference>
<evidence type="ECO:0000313" key="10">
    <source>
        <dbReference type="Proteomes" id="UP000247591"/>
    </source>
</evidence>
<evidence type="ECO:0000256" key="2">
    <source>
        <dbReference type="ARBA" id="ARBA00009045"/>
    </source>
</evidence>
<keyword evidence="4" id="KW-0378">Hydrolase</keyword>
<keyword evidence="9" id="KW-0645">Protease</keyword>
<dbReference type="GO" id="GO:0004252">
    <property type="term" value="F:serine-type endopeptidase activity"/>
    <property type="evidence" value="ECO:0007669"/>
    <property type="project" value="InterPro"/>
</dbReference>
<dbReference type="Proteomes" id="UP000247591">
    <property type="component" value="Unassembled WGS sequence"/>
</dbReference>
<feature type="transmembrane region" description="Helical" evidence="7">
    <location>
        <begin position="160"/>
        <end position="178"/>
    </location>
</feature>
<evidence type="ECO:0000313" key="9">
    <source>
        <dbReference type="EMBL" id="PYE18671.1"/>
    </source>
</evidence>
<dbReference type="GO" id="GO:0016020">
    <property type="term" value="C:membrane"/>
    <property type="evidence" value="ECO:0007669"/>
    <property type="project" value="UniProtKB-SubCell"/>
</dbReference>
<accession>A0A318RYB7</accession>
<comment type="similarity">
    <text evidence="2">Belongs to the peptidase S54 family.</text>
</comment>
<evidence type="ECO:0000256" key="7">
    <source>
        <dbReference type="SAM" id="Phobius"/>
    </source>
</evidence>
<dbReference type="EMBL" id="QJSP01000004">
    <property type="protein sequence ID" value="PYE18671.1"/>
    <property type="molecule type" value="Genomic_DNA"/>
</dbReference>
<feature type="transmembrane region" description="Helical" evidence="7">
    <location>
        <begin position="265"/>
        <end position="287"/>
    </location>
</feature>
<comment type="subcellular location">
    <subcellularLocation>
        <location evidence="1">Membrane</location>
        <topology evidence="1">Multi-pass membrane protein</topology>
    </subcellularLocation>
</comment>
<evidence type="ECO:0000259" key="8">
    <source>
        <dbReference type="Pfam" id="PF01694"/>
    </source>
</evidence>
<keyword evidence="6 7" id="KW-0472">Membrane</keyword>
<dbReference type="SUPFAM" id="SSF144091">
    <property type="entry name" value="Rhomboid-like"/>
    <property type="match status" value="1"/>
</dbReference>
<evidence type="ECO:0000256" key="6">
    <source>
        <dbReference type="ARBA" id="ARBA00023136"/>
    </source>
</evidence>
<dbReference type="CDD" id="cd19756">
    <property type="entry name" value="Bbox2"/>
    <property type="match status" value="1"/>
</dbReference>
<evidence type="ECO:0000256" key="3">
    <source>
        <dbReference type="ARBA" id="ARBA00022692"/>
    </source>
</evidence>
<sequence length="292" mass="30668">MTFQPPVPGHQSPPAQVCVRHPDRRTGLSCSRCGRPACPECLHPAAVGQHCVDCVRAAGNRVPRARTIGAAKPYATYTLLAVNLVIFAITALQARSITELRSSEVFTEGALWGPFMASGEYWRLLTAGFLHFSLIHVAVNMFSLYILGRDVEITLGTARFVGIYLTSLLGGSALVMLFENPLAINAGASGAIFGLMGATLVVVLKAKIPAGMVLGVIGINVVLSLTIPNISLWAHMGGLFFGAAAAAGVLYGPELLPAAKKNSRNAAAIGWIVMGALIILALVLSVARAQTL</sequence>
<evidence type="ECO:0000256" key="5">
    <source>
        <dbReference type="ARBA" id="ARBA00022989"/>
    </source>
</evidence>
<dbReference type="InterPro" id="IPR050925">
    <property type="entry name" value="Rhomboid_protease_S54"/>
</dbReference>